<proteinExistence type="inferred from homology"/>
<dbReference type="RefSeq" id="WP_135706720.1">
    <property type="nucleotide sequence ID" value="NZ_CP038636.1"/>
</dbReference>
<name>A0A4P7LKZ9_9BURK</name>
<comment type="similarity">
    <text evidence="1 9 10">Belongs to the acetokinase family.</text>
</comment>
<evidence type="ECO:0000256" key="3">
    <source>
        <dbReference type="ARBA" id="ARBA00022679"/>
    </source>
</evidence>
<dbReference type="GO" id="GO:0005829">
    <property type="term" value="C:cytosol"/>
    <property type="evidence" value="ECO:0007669"/>
    <property type="project" value="TreeGrafter"/>
</dbReference>
<keyword evidence="6 9" id="KW-0418">Kinase</keyword>
<dbReference type="Pfam" id="PF00871">
    <property type="entry name" value="Acetate_kinase"/>
    <property type="match status" value="1"/>
</dbReference>
<comment type="pathway">
    <text evidence="9">Metabolic intermediate biosynthesis; acetyl-CoA biosynthesis; acetyl-CoA from acetate: step 1/2.</text>
</comment>
<protein>
    <recommendedName>
        <fullName evidence="9">Acetate kinase</fullName>
        <ecNumber evidence="9">2.7.2.1</ecNumber>
    </recommendedName>
    <alternativeName>
        <fullName evidence="9">Acetokinase</fullName>
    </alternativeName>
</protein>
<dbReference type="GO" id="GO:0008776">
    <property type="term" value="F:acetate kinase activity"/>
    <property type="evidence" value="ECO:0007669"/>
    <property type="project" value="UniProtKB-UniRule"/>
</dbReference>
<dbReference type="InterPro" id="IPR023865">
    <property type="entry name" value="Aliphatic_acid_kinase_CS"/>
</dbReference>
<keyword evidence="7 9" id="KW-0067">ATP-binding</keyword>
<reference evidence="11 12" key="1">
    <citation type="submission" date="2019-03" db="EMBL/GenBank/DDBJ databases">
        <title>Efficiently degradation of phenoxyalkanoic acid herbicides by Cupriavidus oxalaticus strain X32.</title>
        <authorList>
            <person name="Sheng X."/>
        </authorList>
    </citation>
    <scope>NUCLEOTIDE SEQUENCE [LARGE SCALE GENOMIC DNA]</scope>
    <source>
        <strain evidence="11 12">X32</strain>
        <plasmid evidence="11 12">unnamed1</plasmid>
    </source>
</reference>
<dbReference type="InterPro" id="IPR043129">
    <property type="entry name" value="ATPase_NBD"/>
</dbReference>
<feature type="binding site" evidence="9">
    <location>
        <begin position="328"/>
        <end position="332"/>
    </location>
    <ligand>
        <name>ATP</name>
        <dbReference type="ChEBI" id="CHEBI:30616"/>
    </ligand>
</feature>
<evidence type="ECO:0000313" key="12">
    <source>
        <dbReference type="Proteomes" id="UP000295294"/>
    </source>
</evidence>
<feature type="binding site" evidence="9">
    <location>
        <position position="93"/>
    </location>
    <ligand>
        <name>substrate</name>
    </ligand>
</feature>
<dbReference type="HAMAP" id="MF_00020">
    <property type="entry name" value="Acetate_kinase"/>
    <property type="match status" value="1"/>
</dbReference>
<feature type="binding site" evidence="9">
    <location>
        <begin position="208"/>
        <end position="212"/>
    </location>
    <ligand>
        <name>ATP</name>
        <dbReference type="ChEBI" id="CHEBI:30616"/>
    </ligand>
</feature>
<dbReference type="AlphaFoldDB" id="A0A4P7LKZ9"/>
<dbReference type="EMBL" id="CP038636">
    <property type="protein sequence ID" value="QBY55479.1"/>
    <property type="molecule type" value="Genomic_DNA"/>
</dbReference>
<keyword evidence="3 9" id="KW-0808">Transferase</keyword>
<feature type="binding site" evidence="9">
    <location>
        <position position="16"/>
    </location>
    <ligand>
        <name>ATP</name>
        <dbReference type="ChEBI" id="CHEBI:30616"/>
    </ligand>
</feature>
<dbReference type="InterPro" id="IPR004372">
    <property type="entry name" value="Ac/propionate_kinase"/>
</dbReference>
<dbReference type="PRINTS" id="PR00471">
    <property type="entry name" value="ACETATEKNASE"/>
</dbReference>
<dbReference type="Proteomes" id="UP000295294">
    <property type="component" value="Plasmid unnamed1"/>
</dbReference>
<feature type="binding site" evidence="9">
    <location>
        <begin position="283"/>
        <end position="285"/>
    </location>
    <ligand>
        <name>ATP</name>
        <dbReference type="ChEBI" id="CHEBI:30616"/>
    </ligand>
</feature>
<dbReference type="PROSITE" id="PS01076">
    <property type="entry name" value="ACETATE_KINASE_2"/>
    <property type="match status" value="1"/>
</dbReference>
<feature type="site" description="Transition state stabilizer" evidence="9">
    <location>
        <position position="181"/>
    </location>
</feature>
<dbReference type="UniPathway" id="UPA00340">
    <property type="reaction ID" value="UER00458"/>
</dbReference>
<dbReference type="KEGG" id="cox:E0W60_31115"/>
<dbReference type="PANTHER" id="PTHR21060">
    <property type="entry name" value="ACETATE KINASE"/>
    <property type="match status" value="1"/>
</dbReference>
<evidence type="ECO:0000256" key="7">
    <source>
        <dbReference type="ARBA" id="ARBA00022840"/>
    </source>
</evidence>
<comment type="subcellular location">
    <subcellularLocation>
        <location evidence="9">Cytoplasm</location>
    </subcellularLocation>
</comment>
<dbReference type="Gene3D" id="3.30.420.40">
    <property type="match status" value="2"/>
</dbReference>
<evidence type="ECO:0000256" key="6">
    <source>
        <dbReference type="ARBA" id="ARBA00022777"/>
    </source>
</evidence>
<evidence type="ECO:0000256" key="4">
    <source>
        <dbReference type="ARBA" id="ARBA00022723"/>
    </source>
</evidence>
<comment type="subunit">
    <text evidence="9">Homodimer.</text>
</comment>
<feature type="binding site" evidence="9">
    <location>
        <position position="9"/>
    </location>
    <ligand>
        <name>Mg(2+)</name>
        <dbReference type="ChEBI" id="CHEBI:18420"/>
    </ligand>
</feature>
<dbReference type="EC" id="2.7.2.1" evidence="9"/>
<evidence type="ECO:0000256" key="2">
    <source>
        <dbReference type="ARBA" id="ARBA00022490"/>
    </source>
</evidence>
<dbReference type="PANTHER" id="PTHR21060:SF21">
    <property type="entry name" value="ACETATE KINASE"/>
    <property type="match status" value="1"/>
</dbReference>
<dbReference type="OrthoDB" id="9802453at2"/>
<dbReference type="GO" id="GO:0000287">
    <property type="term" value="F:magnesium ion binding"/>
    <property type="evidence" value="ECO:0007669"/>
    <property type="project" value="UniProtKB-UniRule"/>
</dbReference>
<geneLocation type="plasmid" evidence="11">
    <name>unnamed1</name>
</geneLocation>
<gene>
    <name evidence="9" type="primary">ackA</name>
    <name evidence="11" type="ORF">E0W60_31115</name>
</gene>
<evidence type="ECO:0000256" key="5">
    <source>
        <dbReference type="ARBA" id="ARBA00022741"/>
    </source>
</evidence>
<dbReference type="GO" id="GO:0006083">
    <property type="term" value="P:acetate metabolic process"/>
    <property type="evidence" value="ECO:0007669"/>
    <property type="project" value="TreeGrafter"/>
</dbReference>
<evidence type="ECO:0000256" key="10">
    <source>
        <dbReference type="RuleBase" id="RU003835"/>
    </source>
</evidence>
<keyword evidence="2 9" id="KW-0963">Cytoplasm</keyword>
<dbReference type="NCBIfam" id="TIGR00016">
    <property type="entry name" value="ackA"/>
    <property type="match status" value="1"/>
</dbReference>
<organism evidence="11 12">
    <name type="scientific">Cupriavidus oxalaticus</name>
    <dbReference type="NCBI Taxonomy" id="96344"/>
    <lineage>
        <taxon>Bacteria</taxon>
        <taxon>Pseudomonadati</taxon>
        <taxon>Pseudomonadota</taxon>
        <taxon>Betaproteobacteria</taxon>
        <taxon>Burkholderiales</taxon>
        <taxon>Burkholderiaceae</taxon>
        <taxon>Cupriavidus</taxon>
    </lineage>
</organism>
<evidence type="ECO:0000256" key="8">
    <source>
        <dbReference type="ARBA" id="ARBA00022842"/>
    </source>
</evidence>
<evidence type="ECO:0000256" key="1">
    <source>
        <dbReference type="ARBA" id="ARBA00008748"/>
    </source>
</evidence>
<evidence type="ECO:0000256" key="9">
    <source>
        <dbReference type="HAMAP-Rule" id="MF_00020"/>
    </source>
</evidence>
<comment type="catalytic activity">
    <reaction evidence="9">
        <text>acetate + ATP = acetyl phosphate + ADP</text>
        <dbReference type="Rhea" id="RHEA:11352"/>
        <dbReference type="ChEBI" id="CHEBI:22191"/>
        <dbReference type="ChEBI" id="CHEBI:30089"/>
        <dbReference type="ChEBI" id="CHEBI:30616"/>
        <dbReference type="ChEBI" id="CHEBI:456216"/>
        <dbReference type="EC" id="2.7.2.1"/>
    </reaction>
</comment>
<keyword evidence="5 9" id="KW-0547">Nucleotide-binding</keyword>
<dbReference type="GO" id="GO:0006085">
    <property type="term" value="P:acetyl-CoA biosynthetic process"/>
    <property type="evidence" value="ECO:0007669"/>
    <property type="project" value="UniProtKB-UniRule"/>
</dbReference>
<feature type="site" description="Transition state stabilizer" evidence="9">
    <location>
        <position position="241"/>
    </location>
</feature>
<dbReference type="PIRSF" id="PIRSF000722">
    <property type="entry name" value="Acetate_prop_kin"/>
    <property type="match status" value="1"/>
</dbReference>
<comment type="cofactor">
    <cofactor evidence="9">
        <name>Mg(2+)</name>
        <dbReference type="ChEBI" id="CHEBI:18420"/>
    </cofactor>
    <cofactor evidence="9">
        <name>Mn(2+)</name>
        <dbReference type="ChEBI" id="CHEBI:29035"/>
    </cofactor>
    <text evidence="9">Mg(2+). Can also accept Mn(2+).</text>
</comment>
<sequence>MADVILVLNAGSSSIKFSAFGAYGDEPDLLLRGSIEGIYTSPAFRAANASGAEVETKHWGDGTELGHGGAIAFLAEFLRGHGEGHHLVAVGHRVVHGGVQFTQAVKATPEVVAALDALSPLAPLHQPHNLKPIRILAQRRPELPQIVCFDTAFHRGQPEAAQAFALPASITQRGVRRYGFHGLSYEYIASVLPAVDATAAAGRTVVAHLGNGSSMCALVAGRSVASTMGFTAVDGLPMGTRCGNLDPGVILYMMDELGMDARAVEDLIYRKSGLLGVSGISSDMRTLLASQDPRARFAVELYTYRIGRELGSLAAAAQGLDALVFTAGVGEHAAPIREQVCRQADWLGIVLDAGANARGEPRISTPSSKVPVWVIPTNEELMIARHTRSVIGTEAL</sequence>
<keyword evidence="11" id="KW-0614">Plasmid</keyword>
<evidence type="ECO:0000313" key="11">
    <source>
        <dbReference type="EMBL" id="QBY55479.1"/>
    </source>
</evidence>
<feature type="binding site" evidence="9">
    <location>
        <position position="379"/>
    </location>
    <ligand>
        <name>Mg(2+)</name>
        <dbReference type="ChEBI" id="CHEBI:18420"/>
    </ligand>
</feature>
<dbReference type="SUPFAM" id="SSF53067">
    <property type="entry name" value="Actin-like ATPase domain"/>
    <property type="match status" value="2"/>
</dbReference>
<comment type="function">
    <text evidence="9">Catalyzes the formation of acetyl phosphate from acetate and ATP. Can also catalyze the reverse reaction.</text>
</comment>
<feature type="active site" description="Proton donor/acceptor" evidence="9">
    <location>
        <position position="150"/>
    </location>
</feature>
<dbReference type="GO" id="GO:0005524">
    <property type="term" value="F:ATP binding"/>
    <property type="evidence" value="ECO:0007669"/>
    <property type="project" value="UniProtKB-KW"/>
</dbReference>
<keyword evidence="4 9" id="KW-0479">Metal-binding</keyword>
<accession>A0A4P7LKZ9</accession>
<dbReference type="PROSITE" id="PS01075">
    <property type="entry name" value="ACETATE_KINASE_1"/>
    <property type="match status" value="1"/>
</dbReference>
<keyword evidence="8 9" id="KW-0460">Magnesium</keyword>
<dbReference type="InterPro" id="IPR000890">
    <property type="entry name" value="Aliphatic_acid_kin_short-chain"/>
</dbReference>